<evidence type="ECO:0000313" key="1">
    <source>
        <dbReference type="EMBL" id="GAH85933.1"/>
    </source>
</evidence>
<comment type="caution">
    <text evidence="1">The sequence shown here is derived from an EMBL/GenBank/DDBJ whole genome shotgun (WGS) entry which is preliminary data.</text>
</comment>
<dbReference type="Gene3D" id="1.10.10.60">
    <property type="entry name" value="Homeodomain-like"/>
    <property type="match status" value="2"/>
</dbReference>
<feature type="non-terminal residue" evidence="1">
    <location>
        <position position="1"/>
    </location>
</feature>
<accession>X1KVC4</accession>
<proteinExistence type="predicted"/>
<reference evidence="1" key="1">
    <citation type="journal article" date="2014" name="Front. Microbiol.">
        <title>High frequency of phylogenetically diverse reductive dehalogenase-homologous genes in deep subseafloor sedimentary metagenomes.</title>
        <authorList>
            <person name="Kawai M."/>
            <person name="Futagami T."/>
            <person name="Toyoda A."/>
            <person name="Takaki Y."/>
            <person name="Nishi S."/>
            <person name="Hori S."/>
            <person name="Arai W."/>
            <person name="Tsubouchi T."/>
            <person name="Morono Y."/>
            <person name="Uchiyama I."/>
            <person name="Ito T."/>
            <person name="Fujiyama A."/>
            <person name="Inagaki F."/>
            <person name="Takami H."/>
        </authorList>
    </citation>
    <scope>NUCLEOTIDE SEQUENCE</scope>
    <source>
        <strain evidence="1">Expedition CK06-06</strain>
    </source>
</reference>
<dbReference type="EMBL" id="BARU01035922">
    <property type="protein sequence ID" value="GAH85933.1"/>
    <property type="molecule type" value="Genomic_DNA"/>
</dbReference>
<sequence>LINLEELGVKRQAVKYRRKRLGLLRSRLFTDQQLVDLHQEGYNDREMAERLGASEEVVFYHRSRLELEANRYKNQHKPFTDRLVALHKKGLIDREIANRLGVSKAKVFSRRKKLGLESNFRRDHMDGGESL</sequence>
<name>X1KVC4_9ZZZZ</name>
<dbReference type="AlphaFoldDB" id="X1KVC4"/>
<protein>
    <submittedName>
        <fullName evidence="1">Uncharacterized protein</fullName>
    </submittedName>
</protein>
<organism evidence="1">
    <name type="scientific">marine sediment metagenome</name>
    <dbReference type="NCBI Taxonomy" id="412755"/>
    <lineage>
        <taxon>unclassified sequences</taxon>
        <taxon>metagenomes</taxon>
        <taxon>ecological metagenomes</taxon>
    </lineage>
</organism>
<gene>
    <name evidence="1" type="ORF">S03H2_56162</name>
</gene>